<dbReference type="InterPro" id="IPR027417">
    <property type="entry name" value="P-loop_NTPase"/>
</dbReference>
<gene>
    <name evidence="1" type="ORF">METZ01_LOCUS19204</name>
</gene>
<sequence>MTGAGTRADMLALDSLPQGVARGATVLASRPLSANSIPLMPRWGLQEIAGMLTELSGVGGSACLTLATSIVLDAQRQEETTAWITSNNSSFFPLDVAAAGIDLEALAVVRVPDAPSVARAADRLARSGAFGLLVLDLGANPRVPTALQARLRSSARKHDTAILCLTEKRGIASSMGPLVSLRGEARIRRLSDDRFACELRVLKDKHRGPDWVHTEICCGPEGMY</sequence>
<dbReference type="SUPFAM" id="SSF52540">
    <property type="entry name" value="P-loop containing nucleoside triphosphate hydrolases"/>
    <property type="match status" value="1"/>
</dbReference>
<proteinExistence type="predicted"/>
<accession>A0A381PHD8</accession>
<dbReference type="Gene3D" id="3.40.50.300">
    <property type="entry name" value="P-loop containing nucleotide triphosphate hydrolases"/>
    <property type="match status" value="1"/>
</dbReference>
<reference evidence="1" key="1">
    <citation type="submission" date="2018-05" db="EMBL/GenBank/DDBJ databases">
        <authorList>
            <person name="Lanie J.A."/>
            <person name="Ng W.-L."/>
            <person name="Kazmierczak K.M."/>
            <person name="Andrzejewski T.M."/>
            <person name="Davidsen T.M."/>
            <person name="Wayne K.J."/>
            <person name="Tettelin H."/>
            <person name="Glass J.I."/>
            <person name="Rusch D."/>
            <person name="Podicherti R."/>
            <person name="Tsui H.-C.T."/>
            <person name="Winkler M.E."/>
        </authorList>
    </citation>
    <scope>NUCLEOTIDE SEQUENCE</scope>
</reference>
<dbReference type="EMBL" id="UINC01000982">
    <property type="protein sequence ID" value="SUZ66350.1"/>
    <property type="molecule type" value="Genomic_DNA"/>
</dbReference>
<evidence type="ECO:0000313" key="1">
    <source>
        <dbReference type="EMBL" id="SUZ66350.1"/>
    </source>
</evidence>
<dbReference type="AlphaFoldDB" id="A0A381PHD8"/>
<organism evidence="1">
    <name type="scientific">marine metagenome</name>
    <dbReference type="NCBI Taxonomy" id="408172"/>
    <lineage>
        <taxon>unclassified sequences</taxon>
        <taxon>metagenomes</taxon>
        <taxon>ecological metagenomes</taxon>
    </lineage>
</organism>
<protein>
    <recommendedName>
        <fullName evidence="2">Recombinase A</fullName>
    </recommendedName>
</protein>
<name>A0A381PHD8_9ZZZZ</name>
<evidence type="ECO:0008006" key="2">
    <source>
        <dbReference type="Google" id="ProtNLM"/>
    </source>
</evidence>